<accession>A0ABD3R990</accession>
<comment type="caution">
    <text evidence="8">The sequence shown here is derived from an EMBL/GenBank/DDBJ whole genome shotgun (WGS) entry which is preliminary data.</text>
</comment>
<dbReference type="PROSITE" id="PS51503">
    <property type="entry name" value="HIG1"/>
    <property type="match status" value="1"/>
</dbReference>
<dbReference type="Pfam" id="PF04588">
    <property type="entry name" value="HIG_1_N"/>
    <property type="match status" value="1"/>
</dbReference>
<dbReference type="PANTHER" id="PTHR12297:SF18">
    <property type="entry name" value="HIG1 DOMAIN FAMILY MEMBER 2A"/>
    <property type="match status" value="1"/>
</dbReference>
<protein>
    <recommendedName>
        <fullName evidence="7">HIG1 domain-containing protein</fullName>
    </recommendedName>
</protein>
<keyword evidence="2 6" id="KW-0812">Transmembrane</keyword>
<evidence type="ECO:0000256" key="1">
    <source>
        <dbReference type="ARBA" id="ARBA00004325"/>
    </source>
</evidence>
<sequence length="159" mass="17461">MGAKQSTRSTATCDSLPSRDGESTSFESGGGMSVDQRRMPKNSISPIVPPAPMPQLMRPETFEEKLYRKFKAEPLVPIGCLVTAYFLGSGIHSFYNRDPKKSQKMMRLRVGSQFMTIVIFVGYAGMNAFTLQLAPGMASPSDRFPGIGKGGSNREEDRK</sequence>
<dbReference type="EMBL" id="JALLPB020000396">
    <property type="protein sequence ID" value="KAL3809560.1"/>
    <property type="molecule type" value="Genomic_DNA"/>
</dbReference>
<keyword evidence="3 6" id="KW-1133">Transmembrane helix</keyword>
<reference evidence="8 9" key="1">
    <citation type="submission" date="2024-10" db="EMBL/GenBank/DDBJ databases">
        <title>Updated reference genomes for cyclostephanoid diatoms.</title>
        <authorList>
            <person name="Roberts W.R."/>
            <person name="Alverson A.J."/>
        </authorList>
    </citation>
    <scope>NUCLEOTIDE SEQUENCE [LARGE SCALE GENOMIC DNA]</scope>
    <source>
        <strain evidence="8 9">AJA228-03</strain>
    </source>
</reference>
<feature type="region of interest" description="Disordered" evidence="5">
    <location>
        <begin position="1"/>
        <end position="55"/>
    </location>
</feature>
<dbReference type="Proteomes" id="UP001530377">
    <property type="component" value="Unassembled WGS sequence"/>
</dbReference>
<name>A0ABD3R990_9STRA</name>
<comment type="subcellular location">
    <subcellularLocation>
        <location evidence="1">Mitochondrion membrane</location>
    </subcellularLocation>
</comment>
<organism evidence="8 9">
    <name type="scientific">Cyclostephanos tholiformis</name>
    <dbReference type="NCBI Taxonomy" id="382380"/>
    <lineage>
        <taxon>Eukaryota</taxon>
        <taxon>Sar</taxon>
        <taxon>Stramenopiles</taxon>
        <taxon>Ochrophyta</taxon>
        <taxon>Bacillariophyta</taxon>
        <taxon>Coscinodiscophyceae</taxon>
        <taxon>Thalassiosirophycidae</taxon>
        <taxon>Stephanodiscales</taxon>
        <taxon>Stephanodiscaceae</taxon>
        <taxon>Cyclostephanos</taxon>
    </lineage>
</organism>
<feature type="domain" description="HIG1" evidence="7">
    <location>
        <begin position="47"/>
        <end position="138"/>
    </location>
</feature>
<keyword evidence="9" id="KW-1185">Reference proteome</keyword>
<dbReference type="AlphaFoldDB" id="A0ABD3R990"/>
<feature type="transmembrane region" description="Helical" evidence="6">
    <location>
        <begin position="75"/>
        <end position="94"/>
    </location>
</feature>
<evidence type="ECO:0000259" key="7">
    <source>
        <dbReference type="PROSITE" id="PS51503"/>
    </source>
</evidence>
<keyword evidence="4 6" id="KW-0472">Membrane</keyword>
<dbReference type="PANTHER" id="PTHR12297">
    <property type="entry name" value="HYPOXIA-INDUCBILE GENE 1 HIG1 -RELATED"/>
    <property type="match status" value="1"/>
</dbReference>
<dbReference type="GO" id="GO:0031966">
    <property type="term" value="C:mitochondrial membrane"/>
    <property type="evidence" value="ECO:0007669"/>
    <property type="project" value="UniProtKB-SubCell"/>
</dbReference>
<evidence type="ECO:0000256" key="5">
    <source>
        <dbReference type="SAM" id="MobiDB-lite"/>
    </source>
</evidence>
<dbReference type="InterPro" id="IPR007667">
    <property type="entry name" value="Hypoxia_induced_domain"/>
</dbReference>
<evidence type="ECO:0000256" key="4">
    <source>
        <dbReference type="ARBA" id="ARBA00023136"/>
    </source>
</evidence>
<feature type="compositionally biased region" description="Polar residues" evidence="5">
    <location>
        <begin position="1"/>
        <end position="15"/>
    </location>
</feature>
<evidence type="ECO:0000256" key="3">
    <source>
        <dbReference type="ARBA" id="ARBA00022989"/>
    </source>
</evidence>
<dbReference type="Gene3D" id="6.10.140.1320">
    <property type="match status" value="1"/>
</dbReference>
<evidence type="ECO:0000313" key="8">
    <source>
        <dbReference type="EMBL" id="KAL3809560.1"/>
    </source>
</evidence>
<evidence type="ECO:0000256" key="2">
    <source>
        <dbReference type="ARBA" id="ARBA00022692"/>
    </source>
</evidence>
<dbReference type="InterPro" id="IPR050355">
    <property type="entry name" value="RCF1"/>
</dbReference>
<evidence type="ECO:0000313" key="9">
    <source>
        <dbReference type="Proteomes" id="UP001530377"/>
    </source>
</evidence>
<feature type="transmembrane region" description="Helical" evidence="6">
    <location>
        <begin position="114"/>
        <end position="134"/>
    </location>
</feature>
<gene>
    <name evidence="8" type="ORF">ACHAXA_001834</name>
</gene>
<proteinExistence type="predicted"/>
<evidence type="ECO:0000256" key="6">
    <source>
        <dbReference type="SAM" id="Phobius"/>
    </source>
</evidence>